<evidence type="ECO:0000313" key="1">
    <source>
        <dbReference type="EMBL" id="JAH22814.1"/>
    </source>
</evidence>
<name>A0A0E9R145_ANGAN</name>
<accession>A0A0E9R145</accession>
<sequence>MPENQFHLTESGKYSLATVRFFFMTP</sequence>
<reference evidence="1" key="2">
    <citation type="journal article" date="2015" name="Fish Shellfish Immunol.">
        <title>Early steps in the European eel (Anguilla anguilla)-Vibrio vulnificus interaction in the gills: Role of the RtxA13 toxin.</title>
        <authorList>
            <person name="Callol A."/>
            <person name="Pajuelo D."/>
            <person name="Ebbesson L."/>
            <person name="Teles M."/>
            <person name="MacKenzie S."/>
            <person name="Amaro C."/>
        </authorList>
    </citation>
    <scope>NUCLEOTIDE SEQUENCE</scope>
</reference>
<dbReference type="AlphaFoldDB" id="A0A0E9R145"/>
<dbReference type="EMBL" id="GBXM01085763">
    <property type="protein sequence ID" value="JAH22814.1"/>
    <property type="molecule type" value="Transcribed_RNA"/>
</dbReference>
<organism evidence="1">
    <name type="scientific">Anguilla anguilla</name>
    <name type="common">European freshwater eel</name>
    <name type="synonym">Muraena anguilla</name>
    <dbReference type="NCBI Taxonomy" id="7936"/>
    <lineage>
        <taxon>Eukaryota</taxon>
        <taxon>Metazoa</taxon>
        <taxon>Chordata</taxon>
        <taxon>Craniata</taxon>
        <taxon>Vertebrata</taxon>
        <taxon>Euteleostomi</taxon>
        <taxon>Actinopterygii</taxon>
        <taxon>Neopterygii</taxon>
        <taxon>Teleostei</taxon>
        <taxon>Anguilliformes</taxon>
        <taxon>Anguillidae</taxon>
        <taxon>Anguilla</taxon>
    </lineage>
</organism>
<proteinExistence type="predicted"/>
<reference evidence="1" key="1">
    <citation type="submission" date="2014-11" db="EMBL/GenBank/DDBJ databases">
        <authorList>
            <person name="Amaro Gonzalez C."/>
        </authorList>
    </citation>
    <scope>NUCLEOTIDE SEQUENCE</scope>
</reference>
<protein>
    <submittedName>
        <fullName evidence="1">Uncharacterized protein</fullName>
    </submittedName>
</protein>